<dbReference type="InterPro" id="IPR029028">
    <property type="entry name" value="Alpha/beta_knot_MTases"/>
</dbReference>
<reference evidence="5" key="1">
    <citation type="submission" date="2015-09" db="EMBL/GenBank/DDBJ databases">
        <authorList>
            <consortium name="Pathogen Informatics"/>
        </authorList>
    </citation>
    <scope>NUCLEOTIDE SEQUENCE</scope>
    <source>
        <strain evidence="5">2789STDY5834896</strain>
    </source>
</reference>
<dbReference type="GO" id="GO:0005829">
    <property type="term" value="C:cytosol"/>
    <property type="evidence" value="ECO:0007669"/>
    <property type="project" value="TreeGrafter"/>
</dbReference>
<evidence type="ECO:0000259" key="4">
    <source>
        <dbReference type="SMART" id="SM00967"/>
    </source>
</evidence>
<dbReference type="Pfam" id="PF08032">
    <property type="entry name" value="SpoU_sub_bind"/>
    <property type="match status" value="1"/>
</dbReference>
<dbReference type="GO" id="GO:0008173">
    <property type="term" value="F:RNA methyltransferase activity"/>
    <property type="evidence" value="ECO:0007669"/>
    <property type="project" value="InterPro"/>
</dbReference>
<dbReference type="Gene3D" id="3.30.1330.30">
    <property type="match status" value="1"/>
</dbReference>
<comment type="similarity">
    <text evidence="1">Belongs to the class IV-like SAM-binding methyltransferase superfamily. RNA methyltransferase TrmH family.</text>
</comment>
<feature type="domain" description="RNA 2-O ribose methyltransferase substrate binding" evidence="4">
    <location>
        <begin position="27"/>
        <end position="102"/>
    </location>
</feature>
<keyword evidence="2 5" id="KW-0489">Methyltransferase</keyword>
<dbReference type="SUPFAM" id="SSF55315">
    <property type="entry name" value="L30e-like"/>
    <property type="match status" value="1"/>
</dbReference>
<dbReference type="FunFam" id="3.40.1280.10:FF:000008">
    <property type="entry name" value="Group 3 RNA methyltransferase TrmH"/>
    <property type="match status" value="1"/>
</dbReference>
<keyword evidence="3 5" id="KW-0808">Transferase</keyword>
<dbReference type="GO" id="GO:0003723">
    <property type="term" value="F:RNA binding"/>
    <property type="evidence" value="ECO:0007669"/>
    <property type="project" value="InterPro"/>
</dbReference>
<dbReference type="Gene3D" id="3.40.1280.10">
    <property type="match status" value="1"/>
</dbReference>
<evidence type="ECO:0000256" key="2">
    <source>
        <dbReference type="ARBA" id="ARBA00022603"/>
    </source>
</evidence>
<dbReference type="InterPro" id="IPR001537">
    <property type="entry name" value="SpoU_MeTrfase"/>
</dbReference>
<dbReference type="SMART" id="SM00967">
    <property type="entry name" value="SpoU_sub_bind"/>
    <property type="match status" value="1"/>
</dbReference>
<gene>
    <name evidence="5" type="ORF">SAMEA3545359_01422</name>
</gene>
<dbReference type="PANTHER" id="PTHR46429">
    <property type="entry name" value="23S RRNA (GUANOSINE-2'-O-)-METHYLTRANSFERASE RLMB"/>
    <property type="match status" value="1"/>
</dbReference>
<protein>
    <submittedName>
        <fullName evidence="5">Putative TrmH family tRNA/rRNA methyltransferase</fullName>
        <ecNumber evidence="5">2.1.1.-</ecNumber>
    </submittedName>
</protein>
<proteinExistence type="inferred from homology"/>
<evidence type="ECO:0000256" key="3">
    <source>
        <dbReference type="ARBA" id="ARBA00022679"/>
    </source>
</evidence>
<dbReference type="AlphaFoldDB" id="A0A1C6IG49"/>
<evidence type="ECO:0000256" key="1">
    <source>
        <dbReference type="ARBA" id="ARBA00007228"/>
    </source>
</evidence>
<accession>A0A1C6IG49</accession>
<dbReference type="EMBL" id="FMHG01000001">
    <property type="protein sequence ID" value="SCJ68518.1"/>
    <property type="molecule type" value="Genomic_DNA"/>
</dbReference>
<dbReference type="SUPFAM" id="SSF75217">
    <property type="entry name" value="alpha/beta knot"/>
    <property type="match status" value="1"/>
</dbReference>
<dbReference type="InterPro" id="IPR029064">
    <property type="entry name" value="Ribosomal_eL30-like_sf"/>
</dbReference>
<name>A0A1C6IG49_9FIRM</name>
<dbReference type="InterPro" id="IPR004441">
    <property type="entry name" value="rRNA_MeTrfase_TrmH"/>
</dbReference>
<dbReference type="NCBIfam" id="TIGR00186">
    <property type="entry name" value="rRNA_methyl_3"/>
    <property type="match status" value="1"/>
</dbReference>
<dbReference type="GO" id="GO:0032259">
    <property type="term" value="P:methylation"/>
    <property type="evidence" value="ECO:0007669"/>
    <property type="project" value="UniProtKB-KW"/>
</dbReference>
<sequence length="272" mass="28598">MFADGADQGAGRTTLPFEGSDTMYDEFIAGRNAVYEALEAGREIDCIYLQRSGAGKGLGRVVAAAKKRGVIIKDADAKKLDALCPGQNHQGVVAAASPVHYYTLQEVLQRAKQRGEAPFLVLCDGILDPHNLGAIIRTAECAGAHGVLMPKRRSAPISTTVYKSSAGACEHLPLCRVGNLVQTIEQLKEAGVWVYCADMDGVNFRDQDFGGPVAIVVGSEGEGVSRLVRQSCDGAVSLPLLGQISSLNASVAAGIVLYEVAGQRLAAKKGAQ</sequence>
<dbReference type="GO" id="GO:0006396">
    <property type="term" value="P:RNA processing"/>
    <property type="evidence" value="ECO:0007669"/>
    <property type="project" value="InterPro"/>
</dbReference>
<dbReference type="EC" id="2.1.1.-" evidence="5"/>
<dbReference type="InterPro" id="IPR029026">
    <property type="entry name" value="tRNA_m1G_MTases_N"/>
</dbReference>
<dbReference type="CDD" id="cd18103">
    <property type="entry name" value="SpoU-like_RlmB"/>
    <property type="match status" value="1"/>
</dbReference>
<dbReference type="Pfam" id="PF00588">
    <property type="entry name" value="SpoU_methylase"/>
    <property type="match status" value="1"/>
</dbReference>
<organism evidence="5">
    <name type="scientific">uncultured Anaerotruncus sp</name>
    <dbReference type="NCBI Taxonomy" id="905011"/>
    <lineage>
        <taxon>Bacteria</taxon>
        <taxon>Bacillati</taxon>
        <taxon>Bacillota</taxon>
        <taxon>Clostridia</taxon>
        <taxon>Eubacteriales</taxon>
        <taxon>Oscillospiraceae</taxon>
        <taxon>Anaerotruncus</taxon>
        <taxon>environmental samples</taxon>
    </lineage>
</organism>
<dbReference type="InterPro" id="IPR013123">
    <property type="entry name" value="SpoU_subst-bd"/>
</dbReference>
<evidence type="ECO:0000313" key="5">
    <source>
        <dbReference type="EMBL" id="SCJ68518.1"/>
    </source>
</evidence>
<dbReference type="PANTHER" id="PTHR46429:SF1">
    <property type="entry name" value="23S RRNA (GUANOSINE-2'-O-)-METHYLTRANSFERASE RLMB"/>
    <property type="match status" value="1"/>
</dbReference>